<dbReference type="Gene3D" id="3.10.450.50">
    <property type="match status" value="1"/>
</dbReference>
<accession>A0A4U1BS83</accession>
<evidence type="ECO:0000313" key="3">
    <source>
        <dbReference type="Proteomes" id="UP000305675"/>
    </source>
</evidence>
<organism evidence="2 3">
    <name type="scientific">Ferrimonas aestuarii</name>
    <dbReference type="NCBI Taxonomy" id="2569539"/>
    <lineage>
        <taxon>Bacteria</taxon>
        <taxon>Pseudomonadati</taxon>
        <taxon>Pseudomonadota</taxon>
        <taxon>Gammaproteobacteria</taxon>
        <taxon>Alteromonadales</taxon>
        <taxon>Ferrimonadaceae</taxon>
        <taxon>Ferrimonas</taxon>
    </lineage>
</organism>
<sequence length="161" mass="18166">MLFSIIAGQAKADIVPEQVEAPSKQIPDAIQLANEYLAALTARDYGKLSRFYSRETKFVDRTAKKTLTGGSDILTFLRRIHVYTLDYSFEVDHAFHSGSLVVYIGTYKYKSRGDLFGKPGQNIELQIPGVTTIEVDLNDREIKTHTDLLDYDTMRDQLAAQ</sequence>
<name>A0A4U1BS83_9GAMM</name>
<evidence type="ECO:0000313" key="2">
    <source>
        <dbReference type="EMBL" id="TKB54766.1"/>
    </source>
</evidence>
<evidence type="ECO:0000259" key="1">
    <source>
        <dbReference type="Pfam" id="PF12680"/>
    </source>
</evidence>
<dbReference type="EMBL" id="SWCJ01000007">
    <property type="protein sequence ID" value="TKB54766.1"/>
    <property type="molecule type" value="Genomic_DNA"/>
</dbReference>
<dbReference type="SUPFAM" id="SSF54427">
    <property type="entry name" value="NTF2-like"/>
    <property type="match status" value="1"/>
</dbReference>
<dbReference type="Proteomes" id="UP000305675">
    <property type="component" value="Unassembled WGS sequence"/>
</dbReference>
<gene>
    <name evidence="2" type="ORF">FCL42_11500</name>
</gene>
<dbReference type="InterPro" id="IPR032710">
    <property type="entry name" value="NTF2-like_dom_sf"/>
</dbReference>
<reference evidence="2 3" key="1">
    <citation type="submission" date="2019-04" db="EMBL/GenBank/DDBJ databases">
        <authorList>
            <person name="Hwang J.C."/>
        </authorList>
    </citation>
    <scope>NUCLEOTIDE SEQUENCE [LARGE SCALE GENOMIC DNA]</scope>
    <source>
        <strain evidence="2 3">IMCC35002</strain>
    </source>
</reference>
<dbReference type="AlphaFoldDB" id="A0A4U1BS83"/>
<feature type="domain" description="SnoaL-like" evidence="1">
    <location>
        <begin position="34"/>
        <end position="135"/>
    </location>
</feature>
<dbReference type="InterPro" id="IPR037401">
    <property type="entry name" value="SnoaL-like"/>
</dbReference>
<dbReference type="RefSeq" id="WP_136863566.1">
    <property type="nucleotide sequence ID" value="NZ_SWCJ01000007.1"/>
</dbReference>
<dbReference type="OrthoDB" id="6262526at2"/>
<keyword evidence="3" id="KW-1185">Reference proteome</keyword>
<proteinExistence type="predicted"/>
<comment type="caution">
    <text evidence="2">The sequence shown here is derived from an EMBL/GenBank/DDBJ whole genome shotgun (WGS) entry which is preliminary data.</text>
</comment>
<dbReference type="Pfam" id="PF12680">
    <property type="entry name" value="SnoaL_2"/>
    <property type="match status" value="1"/>
</dbReference>
<protein>
    <submittedName>
        <fullName evidence="2">Nuclear transport factor 2 family protein</fullName>
    </submittedName>
</protein>